<keyword evidence="8" id="KW-1185">Reference proteome</keyword>
<dbReference type="InterPro" id="IPR022634">
    <property type="entry name" value="DNA_polIII_beta_N"/>
</dbReference>
<keyword evidence="3 7" id="KW-0808">Transferase</keyword>
<comment type="similarity">
    <text evidence="3">Belongs to the beta sliding clamp family.</text>
</comment>
<comment type="subcellular location">
    <subcellularLocation>
        <location evidence="3">Cytoplasm</location>
    </subcellularLocation>
</comment>
<dbReference type="Pfam" id="PF02767">
    <property type="entry name" value="DNA_pol3_beta_2"/>
    <property type="match status" value="1"/>
</dbReference>
<dbReference type="InterPro" id="IPR022637">
    <property type="entry name" value="DNA_polIII_beta_cen"/>
</dbReference>
<dbReference type="CDD" id="cd00140">
    <property type="entry name" value="beta_clamp"/>
    <property type="match status" value="1"/>
</dbReference>
<protein>
    <recommendedName>
        <fullName evidence="1 3">Beta sliding clamp</fullName>
    </recommendedName>
</protein>
<accession>A0ABS6EUW8</accession>
<keyword evidence="3" id="KW-0963">Cytoplasm</keyword>
<comment type="subunit">
    <text evidence="3">Forms a ring-shaped head-to-tail homodimer around DNA.</text>
</comment>
<reference evidence="7 8" key="1">
    <citation type="submission" date="2021-06" db="EMBL/GenBank/DDBJ databases">
        <authorList>
            <person name="Sun Q."/>
            <person name="Li D."/>
        </authorList>
    </citation>
    <scope>NUCLEOTIDE SEQUENCE [LARGE SCALE GENOMIC DNA]</scope>
    <source>
        <strain evidence="7 8">MSJd-7</strain>
    </source>
</reference>
<dbReference type="RefSeq" id="WP_216471211.1">
    <property type="nucleotide sequence ID" value="NZ_JAHLQI010000009.1"/>
</dbReference>
<evidence type="ECO:0000313" key="7">
    <source>
        <dbReference type="EMBL" id="MBU5491468.1"/>
    </source>
</evidence>
<dbReference type="GO" id="GO:0003887">
    <property type="term" value="F:DNA-directed DNA polymerase activity"/>
    <property type="evidence" value="ECO:0007669"/>
    <property type="project" value="UniProtKB-EC"/>
</dbReference>
<proteinExistence type="inferred from homology"/>
<gene>
    <name evidence="7" type="primary">dnaN</name>
    <name evidence="7" type="ORF">KQI75_12735</name>
</gene>
<evidence type="ECO:0000313" key="8">
    <source>
        <dbReference type="Proteomes" id="UP000783588"/>
    </source>
</evidence>
<evidence type="ECO:0000256" key="2">
    <source>
        <dbReference type="ARBA" id="ARBA00023125"/>
    </source>
</evidence>
<feature type="domain" description="DNA polymerase III beta sliding clamp C-terminal" evidence="6">
    <location>
        <begin position="249"/>
        <end position="367"/>
    </location>
</feature>
<dbReference type="PANTHER" id="PTHR30478:SF0">
    <property type="entry name" value="BETA SLIDING CLAMP"/>
    <property type="match status" value="1"/>
</dbReference>
<sequence>MQFSCEKSILQEAITTASRAVSNKSSIALLEGLLITADAAGGLTLCGYNMSMGVRVTIQATVTEPGTAVLNARLFGDMIRKLPDNTIYVETDQEMLTTIHCGRAMFNLVASDATEFPQLPEVENSENPIILPQSMLKSMISQTIFAVSDNETKPILTGCLFELSDDQLRVAAVDGYRLSVRRETLEAPVPTNARFVVPAFALREVERILSESSDVVEIYPDSRHILFRIGDTVLITRLLEGEFLNYQAAIPADAKAVITVDVRQLISSIERVSLIVSEKLKTPVRMEFDGSLLKLSCITTIGKSYDEFEYDGDVPHLEIGFNNRYLLDALRACPSEKVRISLQGSLNPIVFTPEEGNAFTYLVLPVRLKAE</sequence>
<evidence type="ECO:0000259" key="5">
    <source>
        <dbReference type="Pfam" id="PF02767"/>
    </source>
</evidence>
<keyword evidence="3" id="KW-0235">DNA replication</keyword>
<feature type="domain" description="DNA polymerase III beta sliding clamp N-terminal" evidence="4">
    <location>
        <begin position="1"/>
        <end position="120"/>
    </location>
</feature>
<dbReference type="Proteomes" id="UP000783588">
    <property type="component" value="Unassembled WGS sequence"/>
</dbReference>
<dbReference type="InterPro" id="IPR022635">
    <property type="entry name" value="DNA_polIII_beta_C"/>
</dbReference>
<comment type="caution">
    <text evidence="7">The sequence shown here is derived from an EMBL/GenBank/DDBJ whole genome shotgun (WGS) entry which is preliminary data.</text>
</comment>
<evidence type="ECO:0000259" key="6">
    <source>
        <dbReference type="Pfam" id="PF02768"/>
    </source>
</evidence>
<evidence type="ECO:0000256" key="1">
    <source>
        <dbReference type="ARBA" id="ARBA00021035"/>
    </source>
</evidence>
<dbReference type="EMBL" id="JAHLQI010000009">
    <property type="protein sequence ID" value="MBU5491468.1"/>
    <property type="molecule type" value="Genomic_DNA"/>
</dbReference>
<name>A0ABS6EUW8_9FIRM</name>
<dbReference type="Pfam" id="PF02768">
    <property type="entry name" value="DNA_pol3_beta_3"/>
    <property type="match status" value="1"/>
</dbReference>
<dbReference type="Pfam" id="PF00712">
    <property type="entry name" value="DNA_pol3_beta"/>
    <property type="match status" value="1"/>
</dbReference>
<dbReference type="InterPro" id="IPR001001">
    <property type="entry name" value="DNA_polIII_beta"/>
</dbReference>
<dbReference type="PANTHER" id="PTHR30478">
    <property type="entry name" value="DNA POLYMERASE III SUBUNIT BETA"/>
    <property type="match status" value="1"/>
</dbReference>
<evidence type="ECO:0000259" key="4">
    <source>
        <dbReference type="Pfam" id="PF00712"/>
    </source>
</evidence>
<evidence type="ECO:0000256" key="3">
    <source>
        <dbReference type="PIRNR" id="PIRNR000804"/>
    </source>
</evidence>
<comment type="function">
    <text evidence="3">Confers DNA tethering and processivity to DNA polymerases and other proteins. Acts as a clamp, forming a ring around DNA (a reaction catalyzed by the clamp-loading complex) which diffuses in an ATP-independent manner freely and bidirectionally along dsDNA. Initially characterized for its ability to contact the catalytic subunit of DNA polymerase III (Pol III), a complex, multichain enzyme responsible for most of the replicative synthesis in bacteria; Pol III exhibits 3'-5' exonuclease proofreading activity. The beta chain is required for initiation of replication as well as for processivity of DNA replication.</text>
</comment>
<organism evidence="7 8">
    <name type="scientific">Butyricicoccus intestinisimiae</name>
    <dbReference type="NCBI Taxonomy" id="2841509"/>
    <lineage>
        <taxon>Bacteria</taxon>
        <taxon>Bacillati</taxon>
        <taxon>Bacillota</taxon>
        <taxon>Clostridia</taxon>
        <taxon>Eubacteriales</taxon>
        <taxon>Butyricicoccaceae</taxon>
        <taxon>Butyricicoccus</taxon>
    </lineage>
</organism>
<dbReference type="NCBIfam" id="TIGR00663">
    <property type="entry name" value="dnan"/>
    <property type="match status" value="1"/>
</dbReference>
<keyword evidence="3" id="KW-0239">DNA-directed DNA polymerase</keyword>
<dbReference type="SMART" id="SM00480">
    <property type="entry name" value="POL3Bc"/>
    <property type="match status" value="1"/>
</dbReference>
<dbReference type="PIRSF" id="PIRSF000804">
    <property type="entry name" value="DNA_pol_III_b"/>
    <property type="match status" value="1"/>
</dbReference>
<keyword evidence="2" id="KW-0238">DNA-binding</keyword>
<feature type="domain" description="DNA polymerase III beta sliding clamp central" evidence="5">
    <location>
        <begin position="131"/>
        <end position="243"/>
    </location>
</feature>
<keyword evidence="3 7" id="KW-0548">Nucleotidyltransferase</keyword>